<dbReference type="PROSITE" id="PS51371">
    <property type="entry name" value="CBS"/>
    <property type="match status" value="2"/>
</dbReference>
<keyword evidence="5" id="KW-1185">Reference proteome</keyword>
<organism evidence="4 5">
    <name type="scientific">Nonomuraea pusilla</name>
    <dbReference type="NCBI Taxonomy" id="46177"/>
    <lineage>
        <taxon>Bacteria</taxon>
        <taxon>Bacillati</taxon>
        <taxon>Actinomycetota</taxon>
        <taxon>Actinomycetes</taxon>
        <taxon>Streptosporangiales</taxon>
        <taxon>Streptosporangiaceae</taxon>
        <taxon>Nonomuraea</taxon>
    </lineage>
</organism>
<dbReference type="PANTHER" id="PTHR43080:SF2">
    <property type="entry name" value="CBS DOMAIN-CONTAINING PROTEIN"/>
    <property type="match status" value="1"/>
</dbReference>
<feature type="domain" description="CBS" evidence="3">
    <location>
        <begin position="14"/>
        <end position="71"/>
    </location>
</feature>
<dbReference type="Proteomes" id="UP000198953">
    <property type="component" value="Unassembled WGS sequence"/>
</dbReference>
<proteinExistence type="predicted"/>
<evidence type="ECO:0000256" key="1">
    <source>
        <dbReference type="ARBA" id="ARBA00023122"/>
    </source>
</evidence>
<dbReference type="InterPro" id="IPR046342">
    <property type="entry name" value="CBS_dom_sf"/>
</dbReference>
<dbReference type="SUPFAM" id="SSF54631">
    <property type="entry name" value="CBS-domain pair"/>
    <property type="match status" value="1"/>
</dbReference>
<evidence type="ECO:0000256" key="2">
    <source>
        <dbReference type="PROSITE-ProRule" id="PRU00703"/>
    </source>
</evidence>
<dbReference type="STRING" id="46177.SAMN05660976_06227"/>
<dbReference type="OrthoDB" id="9789996at2"/>
<protein>
    <submittedName>
        <fullName evidence="4">CBS domain-containing protein</fullName>
    </submittedName>
</protein>
<keyword evidence="1 2" id="KW-0129">CBS domain</keyword>
<evidence type="ECO:0000313" key="5">
    <source>
        <dbReference type="Proteomes" id="UP000198953"/>
    </source>
</evidence>
<dbReference type="AlphaFoldDB" id="A0A1H8BWA8"/>
<dbReference type="Pfam" id="PF00571">
    <property type="entry name" value="CBS"/>
    <property type="match status" value="2"/>
</dbReference>
<evidence type="ECO:0000313" key="4">
    <source>
        <dbReference type="EMBL" id="SEM87042.1"/>
    </source>
</evidence>
<dbReference type="InterPro" id="IPR051257">
    <property type="entry name" value="Diverse_CBS-Domain"/>
</dbReference>
<dbReference type="EMBL" id="FOBF01000018">
    <property type="protein sequence ID" value="SEM87042.1"/>
    <property type="molecule type" value="Genomic_DNA"/>
</dbReference>
<dbReference type="PANTHER" id="PTHR43080">
    <property type="entry name" value="CBS DOMAIN-CONTAINING PROTEIN CBSX3, MITOCHONDRIAL"/>
    <property type="match status" value="1"/>
</dbReference>
<dbReference type="CDD" id="cd04622">
    <property type="entry name" value="CBS_pair_HRP1_like"/>
    <property type="match status" value="1"/>
</dbReference>
<dbReference type="Gene3D" id="3.10.580.10">
    <property type="entry name" value="CBS-domain"/>
    <property type="match status" value="1"/>
</dbReference>
<accession>A0A1H8BWA8</accession>
<dbReference type="SMART" id="SM00116">
    <property type="entry name" value="CBS"/>
    <property type="match status" value="2"/>
</dbReference>
<evidence type="ECO:0000259" key="3">
    <source>
        <dbReference type="PROSITE" id="PS51371"/>
    </source>
</evidence>
<reference evidence="4 5" key="1">
    <citation type="submission" date="2016-10" db="EMBL/GenBank/DDBJ databases">
        <authorList>
            <person name="de Groot N.N."/>
        </authorList>
    </citation>
    <scope>NUCLEOTIDE SEQUENCE [LARGE SCALE GENOMIC DNA]</scope>
    <source>
        <strain evidence="4 5">DSM 43357</strain>
    </source>
</reference>
<gene>
    <name evidence="4" type="ORF">SAMN05660976_06227</name>
</gene>
<feature type="domain" description="CBS" evidence="3">
    <location>
        <begin position="79"/>
        <end position="135"/>
    </location>
</feature>
<dbReference type="InterPro" id="IPR000644">
    <property type="entry name" value="CBS_dom"/>
</dbReference>
<sequence>MAAGRTEKRARDVMHEGVQCVGEHETLRTASQMMSDLGVGALPICGEDDQLKGIITDRDIVVRCCAAGKDIDRTTAGELARGLVWVDADADLDEALFRMEKHHVKRLPVIEEHRLVGIISESDLAKELPDTKLAEFVHRVYALD</sequence>
<name>A0A1H8BWA8_9ACTN</name>